<dbReference type="SUPFAM" id="SSF52540">
    <property type="entry name" value="P-loop containing nucleoside triphosphate hydrolases"/>
    <property type="match status" value="2"/>
</dbReference>
<dbReference type="InterPro" id="IPR027417">
    <property type="entry name" value="P-loop_NTPase"/>
</dbReference>
<dbReference type="Pfam" id="PF00271">
    <property type="entry name" value="Helicase_C"/>
    <property type="match status" value="1"/>
</dbReference>
<dbReference type="GO" id="GO:0016787">
    <property type="term" value="F:hydrolase activity"/>
    <property type="evidence" value="ECO:0007669"/>
    <property type="project" value="UniProtKB-KW"/>
</dbReference>
<evidence type="ECO:0000256" key="3">
    <source>
        <dbReference type="ARBA" id="ARBA00022840"/>
    </source>
</evidence>
<dbReference type="InterPro" id="IPR011545">
    <property type="entry name" value="DEAD/DEAH_box_helicase_dom"/>
</dbReference>
<evidence type="ECO:0000313" key="8">
    <source>
        <dbReference type="Proteomes" id="UP000006671"/>
    </source>
</evidence>
<keyword evidence="3 5" id="KW-0067">ATP-binding</keyword>
<reference evidence="7 8" key="1">
    <citation type="journal article" date="2010" name="Cell">
        <title>The genome of Naegleria gruberi illuminates early eukaryotic versatility.</title>
        <authorList>
            <person name="Fritz-Laylin L.K."/>
            <person name="Prochnik S.E."/>
            <person name="Ginger M.L."/>
            <person name="Dacks J.B."/>
            <person name="Carpenter M.L."/>
            <person name="Field M.C."/>
            <person name="Kuo A."/>
            <person name="Paredez A."/>
            <person name="Chapman J."/>
            <person name="Pham J."/>
            <person name="Shu S."/>
            <person name="Neupane R."/>
            <person name="Cipriano M."/>
            <person name="Mancuso J."/>
            <person name="Tu H."/>
            <person name="Salamov A."/>
            <person name="Lindquist E."/>
            <person name="Shapiro H."/>
            <person name="Lucas S."/>
            <person name="Grigoriev I.V."/>
            <person name="Cande W.Z."/>
            <person name="Fulton C."/>
            <person name="Rokhsar D.S."/>
            <person name="Dawson S.C."/>
        </authorList>
    </citation>
    <scope>NUCLEOTIDE SEQUENCE [LARGE SCALE GENOMIC DNA]</scope>
    <source>
        <strain evidence="7 8">NEG-M</strain>
    </source>
</reference>
<comment type="function">
    <text evidence="5">RNA helicase.</text>
</comment>
<keyword evidence="8" id="KW-1185">Reference proteome</keyword>
<sequence length="523" mass="58450">MRLSKKLLSVARMHAQATLPINRCFNSSRYYQIANIPKDIGKVSSTFQIPSLSALQSKTLEVVSKDNSKDVFIEAPIFSGKTLAYLVPTFELVSQAIKSERWAERPGFRALIVVPTREAAIAVGFQIDKYISSLPVEERPLAPVTKGNTDTYTFKSTKKEGHEIIEDHQGYSAYEKSITRRENVYGLSYAVICGGKSMEQEITMLDASEPEIIVATPGRLLDHMKNSDYFRNCKIVVVDDCQLFKGDVEGVMDKVFENIPQTTQRVFVGTAEPFKKYLRNSDNVELISSTESVSKSDVKQSIIKTQNTAESLKVLHQILSQNKHKKVAVFGENSQIIHTHYLMAENGIFSLLIASKIAPSRSLTSFSNFNQQQNGIAFCSNIACQMTPDVDLVIHLGAPETQEKYESRLSRTYSKNQSQSIVLASQIPDFLSNVQIVQTPSASSDFIAKQLRVPSIQKVNGENLLISLILRRQTTTPEEKKQAVEQAIKDLKDFGFVELPKLPKQQAIKLGFEKELLDAGLLE</sequence>
<dbReference type="RefSeq" id="XP_002671330.1">
    <property type="nucleotide sequence ID" value="XM_002671284.1"/>
</dbReference>
<proteinExistence type="inferred from homology"/>
<dbReference type="InterPro" id="IPR001650">
    <property type="entry name" value="Helicase_C-like"/>
</dbReference>
<dbReference type="OrthoDB" id="10253565at2759"/>
<organism evidence="8">
    <name type="scientific">Naegleria gruberi</name>
    <name type="common">Amoeba</name>
    <dbReference type="NCBI Taxonomy" id="5762"/>
    <lineage>
        <taxon>Eukaryota</taxon>
        <taxon>Discoba</taxon>
        <taxon>Heterolobosea</taxon>
        <taxon>Tetramitia</taxon>
        <taxon>Eutetramitia</taxon>
        <taxon>Vahlkampfiidae</taxon>
        <taxon>Naegleria</taxon>
    </lineage>
</organism>
<keyword evidence="4 5" id="KW-0694">RNA-binding</keyword>
<dbReference type="KEGG" id="ngr:NAEGRDRAFT_73661"/>
<dbReference type="EMBL" id="GG738906">
    <property type="protein sequence ID" value="EFC38586.1"/>
    <property type="molecule type" value="Genomic_DNA"/>
</dbReference>
<evidence type="ECO:0000256" key="2">
    <source>
        <dbReference type="ARBA" id="ARBA00022801"/>
    </source>
</evidence>
<dbReference type="VEuPathDB" id="AmoebaDB:NAEGRDRAFT_73661"/>
<evidence type="ECO:0000256" key="5">
    <source>
        <dbReference type="RuleBase" id="RU365068"/>
    </source>
</evidence>
<dbReference type="eggNOG" id="KOG0342">
    <property type="taxonomic scope" value="Eukaryota"/>
</dbReference>
<gene>
    <name evidence="7" type="ORF">NAEGRDRAFT_73661</name>
</gene>
<comment type="domain">
    <text evidence="5">The Q motif is unique to and characteristic of the DEAD box family of RNA helicases and controls ATP binding and hydrolysis.</text>
</comment>
<protein>
    <recommendedName>
        <fullName evidence="5">ATP-dependent RNA helicase</fullName>
        <ecNumber evidence="5">3.6.4.13</ecNumber>
    </recommendedName>
</protein>
<evidence type="ECO:0000313" key="7">
    <source>
        <dbReference type="EMBL" id="EFC38586.1"/>
    </source>
</evidence>
<comment type="catalytic activity">
    <reaction evidence="5">
        <text>ATP + H2O = ADP + phosphate + H(+)</text>
        <dbReference type="Rhea" id="RHEA:13065"/>
        <dbReference type="ChEBI" id="CHEBI:15377"/>
        <dbReference type="ChEBI" id="CHEBI:15378"/>
        <dbReference type="ChEBI" id="CHEBI:30616"/>
        <dbReference type="ChEBI" id="CHEBI:43474"/>
        <dbReference type="ChEBI" id="CHEBI:456216"/>
        <dbReference type="EC" id="3.6.4.13"/>
    </reaction>
</comment>
<dbReference type="InterPro" id="IPR014001">
    <property type="entry name" value="Helicase_ATP-bd"/>
</dbReference>
<evidence type="ECO:0000256" key="1">
    <source>
        <dbReference type="ARBA" id="ARBA00022741"/>
    </source>
</evidence>
<dbReference type="GO" id="GO:0005524">
    <property type="term" value="F:ATP binding"/>
    <property type="evidence" value="ECO:0007669"/>
    <property type="project" value="UniProtKB-UniRule"/>
</dbReference>
<dbReference type="STRING" id="5762.D2VX91"/>
<dbReference type="Gene3D" id="3.40.50.300">
    <property type="entry name" value="P-loop containing nucleotide triphosphate hydrolases"/>
    <property type="match status" value="2"/>
</dbReference>
<keyword evidence="2 5" id="KW-0378">Hydrolase</keyword>
<dbReference type="GeneID" id="8858032"/>
<name>D2VX91_NAEGR</name>
<dbReference type="PANTHER" id="PTHR24031">
    <property type="entry name" value="RNA HELICASE"/>
    <property type="match status" value="1"/>
</dbReference>
<dbReference type="InParanoid" id="D2VX91"/>
<dbReference type="SMART" id="SM00487">
    <property type="entry name" value="DEXDc"/>
    <property type="match status" value="1"/>
</dbReference>
<dbReference type="EC" id="3.6.4.13" evidence="5"/>
<accession>D2VX91</accession>
<dbReference type="OMA" id="HTHYLMA"/>
<dbReference type="AlphaFoldDB" id="D2VX91"/>
<evidence type="ECO:0000256" key="4">
    <source>
        <dbReference type="ARBA" id="ARBA00022884"/>
    </source>
</evidence>
<comment type="similarity">
    <text evidence="5">Belongs to the DEAD box helicase family.</text>
</comment>
<dbReference type="Proteomes" id="UP000006671">
    <property type="component" value="Unassembled WGS sequence"/>
</dbReference>
<keyword evidence="1 5" id="KW-0547">Nucleotide-binding</keyword>
<feature type="domain" description="Helicase ATP-binding" evidence="6">
    <location>
        <begin position="62"/>
        <end position="309"/>
    </location>
</feature>
<dbReference type="Pfam" id="PF00270">
    <property type="entry name" value="DEAD"/>
    <property type="match status" value="2"/>
</dbReference>
<evidence type="ECO:0000259" key="6">
    <source>
        <dbReference type="PROSITE" id="PS51192"/>
    </source>
</evidence>
<dbReference type="GO" id="GO:0003723">
    <property type="term" value="F:RNA binding"/>
    <property type="evidence" value="ECO:0007669"/>
    <property type="project" value="UniProtKB-UniRule"/>
</dbReference>
<dbReference type="PROSITE" id="PS51192">
    <property type="entry name" value="HELICASE_ATP_BIND_1"/>
    <property type="match status" value="1"/>
</dbReference>
<dbReference type="GO" id="GO:0003724">
    <property type="term" value="F:RNA helicase activity"/>
    <property type="evidence" value="ECO:0007669"/>
    <property type="project" value="UniProtKB-EC"/>
</dbReference>
<keyword evidence="5" id="KW-0347">Helicase</keyword>